<dbReference type="PANTHER" id="PTHR43278">
    <property type="entry name" value="NAD(P)H-DEPENDENT FMN-CONTAINING OXIDOREDUCTASE YWQN-RELATED"/>
    <property type="match status" value="1"/>
</dbReference>
<keyword evidence="4" id="KW-0288">FMN</keyword>
<evidence type="ECO:0000313" key="7">
    <source>
        <dbReference type="EMBL" id="KXB06935.1"/>
    </source>
</evidence>
<dbReference type="GO" id="GO:0016491">
    <property type="term" value="F:oxidoreductase activity"/>
    <property type="evidence" value="ECO:0007669"/>
    <property type="project" value="InterPro"/>
</dbReference>
<evidence type="ECO:0000256" key="1">
    <source>
        <dbReference type="ARBA" id="ARBA00001917"/>
    </source>
</evidence>
<feature type="domain" description="NADPH-dependent FMN reductase-like" evidence="6">
    <location>
        <begin position="2"/>
        <end position="154"/>
    </location>
</feature>
<comment type="similarity">
    <text evidence="5">Belongs to the SsuE family. Isf subfamily.</text>
</comment>
<comment type="caution">
    <text evidence="7">The sequence shown here is derived from an EMBL/GenBank/DDBJ whole genome shotgun (WGS) entry which is preliminary data.</text>
</comment>
<accession>A0A133VKH2</accession>
<dbReference type="InterPro" id="IPR005025">
    <property type="entry name" value="FMN_Rdtase-like_dom"/>
</dbReference>
<keyword evidence="8" id="KW-1185">Reference proteome</keyword>
<sequence length="195" mass="21896">MILCVNSSPRKEATEYVMMKTREILDERGYETYLLNLREKEINFCKHCDFCLEEKECVFDDGMSDVYTALEEARGIVLATPVYNSGISAQLKAMMDRTRALMAKDPESLRGKIGMGITIGGDRMGGQEISLMQIHAFFILNGMIPVSGGSFGANLGATFWSKDSKEGVMKDKEGFKTLEKSIKRLAQFLDEYGRK</sequence>
<keyword evidence="3" id="KW-0285">Flavoprotein</keyword>
<dbReference type="SUPFAM" id="SSF52218">
    <property type="entry name" value="Flavoproteins"/>
    <property type="match status" value="1"/>
</dbReference>
<evidence type="ECO:0000256" key="4">
    <source>
        <dbReference type="ARBA" id="ARBA00022643"/>
    </source>
</evidence>
<dbReference type="PATRIC" id="fig|1698280.3.peg.390"/>
<gene>
    <name evidence="7" type="ORF">AKJ51_02435</name>
</gene>
<dbReference type="EMBL" id="LHYE01000023">
    <property type="protein sequence ID" value="KXB06935.1"/>
    <property type="molecule type" value="Genomic_DNA"/>
</dbReference>
<dbReference type="PANTHER" id="PTHR43278:SF3">
    <property type="entry name" value="IRON-SULFUR FLAVOPROTEIN MJ0731"/>
    <property type="match status" value="1"/>
</dbReference>
<dbReference type="Pfam" id="PF03358">
    <property type="entry name" value="FMN_red"/>
    <property type="match status" value="1"/>
</dbReference>
<protein>
    <submittedName>
        <fullName evidence="7">Fe-S cluster protein</fullName>
    </submittedName>
</protein>
<name>A0A133VKH2_9EURY</name>
<evidence type="ECO:0000256" key="3">
    <source>
        <dbReference type="ARBA" id="ARBA00022630"/>
    </source>
</evidence>
<evidence type="ECO:0000313" key="8">
    <source>
        <dbReference type="Proteomes" id="UP000070263"/>
    </source>
</evidence>
<dbReference type="InterPro" id="IPR029039">
    <property type="entry name" value="Flavoprotein-like_sf"/>
</dbReference>
<dbReference type="Proteomes" id="UP000070263">
    <property type="component" value="Unassembled WGS sequence"/>
</dbReference>
<reference evidence="7 8" key="1">
    <citation type="journal article" date="2016" name="Sci. Rep.">
        <title>Metabolic traits of an uncultured archaeal lineage -MSBL1- from brine pools of the Red Sea.</title>
        <authorList>
            <person name="Mwirichia R."/>
            <person name="Alam I."/>
            <person name="Rashid M."/>
            <person name="Vinu M."/>
            <person name="Ba-Alawi W."/>
            <person name="Anthony Kamau A."/>
            <person name="Kamanda Ngugi D."/>
            <person name="Goker M."/>
            <person name="Klenk H.P."/>
            <person name="Bajic V."/>
            <person name="Stingl U."/>
        </authorList>
    </citation>
    <scope>NUCLEOTIDE SEQUENCE [LARGE SCALE GENOMIC DNA]</scope>
    <source>
        <strain evidence="7">SCGC-AAA382A20</strain>
    </source>
</reference>
<evidence type="ECO:0000259" key="6">
    <source>
        <dbReference type="Pfam" id="PF03358"/>
    </source>
</evidence>
<proteinExistence type="inferred from homology"/>
<comment type="cofactor">
    <cofactor evidence="1">
        <name>FMN</name>
        <dbReference type="ChEBI" id="CHEBI:58210"/>
    </cofactor>
</comment>
<dbReference type="Gene3D" id="3.40.50.360">
    <property type="match status" value="1"/>
</dbReference>
<dbReference type="AlphaFoldDB" id="A0A133VKH2"/>
<organism evidence="7 8">
    <name type="scientific">candidate division MSBL1 archaeon SCGC-AAA382A20</name>
    <dbReference type="NCBI Taxonomy" id="1698280"/>
    <lineage>
        <taxon>Archaea</taxon>
        <taxon>Methanobacteriati</taxon>
        <taxon>Methanobacteriota</taxon>
        <taxon>candidate division MSBL1</taxon>
    </lineage>
</organism>
<dbReference type="InterPro" id="IPR051796">
    <property type="entry name" value="ISF_SsuE-like"/>
</dbReference>
<comment type="cofactor">
    <cofactor evidence="2">
        <name>[4Fe-4S] cluster</name>
        <dbReference type="ChEBI" id="CHEBI:49883"/>
    </cofactor>
</comment>
<evidence type="ECO:0000256" key="5">
    <source>
        <dbReference type="ARBA" id="ARBA00038292"/>
    </source>
</evidence>
<evidence type="ECO:0000256" key="2">
    <source>
        <dbReference type="ARBA" id="ARBA00001966"/>
    </source>
</evidence>